<evidence type="ECO:0000256" key="1">
    <source>
        <dbReference type="SAM" id="Coils"/>
    </source>
</evidence>
<proteinExistence type="predicted"/>
<keyword evidence="1" id="KW-0175">Coiled coil</keyword>
<evidence type="ECO:0000313" key="3">
    <source>
        <dbReference type="Proteomes" id="UP000216207"/>
    </source>
</evidence>
<dbReference type="AlphaFoldDB" id="A0A268P4M5"/>
<dbReference type="EMBL" id="NPCC01000004">
    <property type="protein sequence ID" value="PAE90469.1"/>
    <property type="molecule type" value="Genomic_DNA"/>
</dbReference>
<evidence type="ECO:0000313" key="2">
    <source>
        <dbReference type="EMBL" id="PAE90469.1"/>
    </source>
</evidence>
<dbReference type="SUPFAM" id="SSF53187">
    <property type="entry name" value="Zn-dependent exopeptidases"/>
    <property type="match status" value="1"/>
</dbReference>
<protein>
    <submittedName>
        <fullName evidence="2">Stage II sporulation protein P</fullName>
    </submittedName>
</protein>
<dbReference type="Proteomes" id="UP000216207">
    <property type="component" value="Unassembled WGS sequence"/>
</dbReference>
<sequence>MKQGQSHSRFMRIAASLVITLMAVFLCTSVLVSSGPSKTFSSRALANWTTTLSGGHFLKLMGTENRVFTEALPDEERESFSLGSLFFAITTSINPDDPRSLLGRELPGFSLFDTTIHIAGEGTDYTSLPVESSPPDDLLASEQKAKQEALDRKKAEEEAAKKKEAEQANKADEDKVVDVYIGTTHTYESFFPELEMEDTENANKATHKEINMTMVADRLKQALEQHGIYAQVEERDVQATLVERGLGYEASYDVSREFIKSAKADNDDLMYFFDLHRDSIRRDKTTVTINGETFARPFFVVGQNYADFESNLQIANELHKKLEEIYPSLSRGVFKKSGASTNGRFNQDLFANSILLEVGGVDNSLEEAYRSIDAFAEVFADYYYNEKEGENE</sequence>
<dbReference type="Pfam" id="PF07454">
    <property type="entry name" value="SpoIIP"/>
    <property type="match status" value="1"/>
</dbReference>
<comment type="caution">
    <text evidence="2">The sequence shown here is derived from an EMBL/GenBank/DDBJ whole genome shotgun (WGS) entry which is preliminary data.</text>
</comment>
<organism evidence="2 3">
    <name type="scientific">Shouchella clausii</name>
    <name type="common">Alkalihalobacillus clausii</name>
    <dbReference type="NCBI Taxonomy" id="79880"/>
    <lineage>
        <taxon>Bacteria</taxon>
        <taxon>Bacillati</taxon>
        <taxon>Bacillota</taxon>
        <taxon>Bacilli</taxon>
        <taxon>Bacillales</taxon>
        <taxon>Bacillaceae</taxon>
        <taxon>Shouchella</taxon>
    </lineage>
</organism>
<accession>A0A268P4M5</accession>
<gene>
    <name evidence="2" type="ORF">CHH72_00845</name>
</gene>
<reference evidence="2 3" key="1">
    <citation type="submission" date="2017-07" db="EMBL/GenBank/DDBJ databases">
        <title>Isolation and whole genome analysis of endospore-forming bacteria from heroin.</title>
        <authorList>
            <person name="Kalinowski J."/>
            <person name="Ahrens B."/>
            <person name="Al-Dilaimi A."/>
            <person name="Winkler A."/>
            <person name="Wibberg D."/>
            <person name="Schleenbecker U."/>
            <person name="Ruckert C."/>
            <person name="Wolfel R."/>
            <person name="Grass G."/>
        </authorList>
    </citation>
    <scope>NUCLEOTIDE SEQUENCE [LARGE SCALE GENOMIC DNA]</scope>
    <source>
        <strain evidence="2 3">7539</strain>
    </source>
</reference>
<dbReference type="NCBIfam" id="TIGR02867">
    <property type="entry name" value="spore_II_P"/>
    <property type="match status" value="1"/>
</dbReference>
<dbReference type="InterPro" id="IPR010897">
    <property type="entry name" value="Spore_II_P"/>
</dbReference>
<dbReference type="Gene3D" id="3.40.630.40">
    <property type="entry name" value="Zn-dependent exopeptidases"/>
    <property type="match status" value="1"/>
</dbReference>
<name>A0A268P4M5_SHOCL</name>
<dbReference type="RefSeq" id="WP_035203933.1">
    <property type="nucleotide sequence ID" value="NZ_BOQS01000009.1"/>
</dbReference>
<feature type="coiled-coil region" evidence="1">
    <location>
        <begin position="138"/>
        <end position="175"/>
    </location>
</feature>